<comment type="catalytic activity">
    <reaction evidence="4">
        <text>S-ubiquitinyl-[E2 ubiquitin-conjugating enzyme]-L-cysteine + [acceptor protein]-L-lysine = [E2 ubiquitin-conjugating enzyme]-L-cysteine + N(6)-ubiquitinyl-[acceptor protein]-L-lysine.</text>
        <dbReference type="EC" id="2.3.2.27"/>
    </reaction>
</comment>
<evidence type="ECO:0000256" key="4">
    <source>
        <dbReference type="RuleBase" id="RU366018"/>
    </source>
</evidence>
<dbReference type="Pfam" id="PF02207">
    <property type="entry name" value="zf-UBR"/>
    <property type="match status" value="1"/>
</dbReference>
<dbReference type="GO" id="GO:0005737">
    <property type="term" value="C:cytoplasm"/>
    <property type="evidence" value="ECO:0007669"/>
    <property type="project" value="TreeGrafter"/>
</dbReference>
<dbReference type="EC" id="2.3.2.27" evidence="4"/>
<gene>
    <name evidence="6" type="ORF">TELCIR_06815</name>
</gene>
<dbReference type="SMART" id="SM00396">
    <property type="entry name" value="ZnF_UBR1"/>
    <property type="match status" value="1"/>
</dbReference>
<evidence type="ECO:0000313" key="7">
    <source>
        <dbReference type="Proteomes" id="UP000230423"/>
    </source>
</evidence>
<dbReference type="PANTHER" id="PTHR21497">
    <property type="entry name" value="UBIQUITIN LIGASE E3 ALPHA-RELATED"/>
    <property type="match status" value="1"/>
</dbReference>
<keyword evidence="3 4" id="KW-0862">Zinc</keyword>
<dbReference type="PANTHER" id="PTHR21497:SF39">
    <property type="entry name" value="E3 UBIQUITIN-PROTEIN LIGASE UBR3"/>
    <property type="match status" value="1"/>
</dbReference>
<comment type="function">
    <text evidence="4">Ubiquitin ligase protein which is a component of the N-end rule pathway. Recognizes and binds to proteins bearing specific N-terminal residues that are destabilizing according to the N-end rule, leading to their ubiquitination and subsequent degradation.</text>
</comment>
<dbReference type="Proteomes" id="UP000230423">
    <property type="component" value="Unassembled WGS sequence"/>
</dbReference>
<keyword evidence="2 4" id="KW-0863">Zinc-finger</keyword>
<keyword evidence="4" id="KW-0808">Transferase</keyword>
<reference evidence="6 7" key="1">
    <citation type="submission" date="2015-09" db="EMBL/GenBank/DDBJ databases">
        <title>Draft genome of the parasitic nematode Teladorsagia circumcincta isolate WARC Sus (inbred).</title>
        <authorList>
            <person name="Mitreva M."/>
        </authorList>
    </citation>
    <scope>NUCLEOTIDE SEQUENCE [LARGE SCALE GENOMIC DNA]</scope>
    <source>
        <strain evidence="6 7">S</strain>
    </source>
</reference>
<keyword evidence="1 4" id="KW-0479">Metal-binding</keyword>
<accession>A0A2G9UM01</accession>
<feature type="domain" description="UBR-type" evidence="5">
    <location>
        <begin position="110"/>
        <end position="165"/>
    </location>
</feature>
<dbReference type="AlphaFoldDB" id="A0A2G9UM01"/>
<dbReference type="GO" id="GO:0000151">
    <property type="term" value="C:ubiquitin ligase complex"/>
    <property type="evidence" value="ECO:0007669"/>
    <property type="project" value="TreeGrafter"/>
</dbReference>
<dbReference type="InterPro" id="IPR003126">
    <property type="entry name" value="Znf_UBR"/>
</dbReference>
<evidence type="ECO:0000313" key="6">
    <source>
        <dbReference type="EMBL" id="PIO71289.1"/>
    </source>
</evidence>
<comment type="similarity">
    <text evidence="4">Belongs to the E3 ubiquitin-protein ligase UBR1-like family.</text>
</comment>
<dbReference type="InterPro" id="IPR039164">
    <property type="entry name" value="UBR1-like"/>
</dbReference>
<dbReference type="UniPathway" id="UPA00143"/>
<dbReference type="Gene3D" id="2.10.110.30">
    <property type="match status" value="1"/>
</dbReference>
<evidence type="ECO:0000259" key="5">
    <source>
        <dbReference type="SMART" id="SM00396"/>
    </source>
</evidence>
<dbReference type="EMBL" id="KZ345995">
    <property type="protein sequence ID" value="PIO71289.1"/>
    <property type="molecule type" value="Genomic_DNA"/>
</dbReference>
<dbReference type="GO" id="GO:0061630">
    <property type="term" value="F:ubiquitin protein ligase activity"/>
    <property type="evidence" value="ECO:0007669"/>
    <property type="project" value="UniProtKB-UniRule"/>
</dbReference>
<sequence>MLVTNSGVDDTRDPDEDDNHPFSIILQMNEFTEGDKRVKDAVLYCKSQADFLKASGHPLYVGSANGKGIDPQVWKVSLRLNRFLDKLITLSSIRSEALYSKLRILLAQGESYETFKTASMSLCASCFQAANHEGHDFTRFFSREGGACDCGNSDVIRPMGCIDRYSQEQESQGWEEPYNVASFCDTLISPVTPLINFLQECVNYGGPMREAMAEILMDKDLYSALTERNSDDVELAFSSDISLDWRTRLKFHDDRMSLFSEKLRSFFPHLQPDKLLKCECLLDELLFWVIRMNFPQNLINFSLSMLSEPNYTMLSSEALCKRLNDKCDLVNVVLNTACYLLTERLQKTEMTLGMNVNWRIIRGEHRENDNTDIVQRSFTLEFEALALTMFNFIGAITQQQHYVAAVAFFDKIMAALSDWLHIIGGWANGEVLTCPKYCVSFHLPLHRHLSTALTHFNDMELFRKHVEDFRKDEQLLRRILLHPLKIQVARAEYYAGLWVRNGTGRSTPDEVADANWEKCAEKIKVILKDLPPGKADVVMAALKQRTVENLASSTDPSA</sequence>
<keyword evidence="7" id="KW-1185">Reference proteome</keyword>
<dbReference type="GO" id="GO:0008270">
    <property type="term" value="F:zinc ion binding"/>
    <property type="evidence" value="ECO:0007669"/>
    <property type="project" value="UniProtKB-UniRule"/>
</dbReference>
<comment type="pathway">
    <text evidence="4">Protein modification; protein ubiquitination.</text>
</comment>
<name>A0A2G9UM01_TELCI</name>
<keyword evidence="4" id="KW-0833">Ubl conjugation pathway</keyword>
<evidence type="ECO:0000256" key="2">
    <source>
        <dbReference type="ARBA" id="ARBA00022771"/>
    </source>
</evidence>
<dbReference type="OrthoDB" id="15304at2759"/>
<dbReference type="GO" id="GO:0016567">
    <property type="term" value="P:protein ubiquitination"/>
    <property type="evidence" value="ECO:0007669"/>
    <property type="project" value="UniProtKB-UniRule"/>
</dbReference>
<proteinExistence type="inferred from homology"/>
<protein>
    <recommendedName>
        <fullName evidence="4">E3 ubiquitin-protein ligase</fullName>
        <ecNumber evidence="4">2.3.2.27</ecNumber>
    </recommendedName>
</protein>
<organism evidence="6 7">
    <name type="scientific">Teladorsagia circumcincta</name>
    <name type="common">Brown stomach worm</name>
    <name type="synonym">Ostertagia circumcincta</name>
    <dbReference type="NCBI Taxonomy" id="45464"/>
    <lineage>
        <taxon>Eukaryota</taxon>
        <taxon>Metazoa</taxon>
        <taxon>Ecdysozoa</taxon>
        <taxon>Nematoda</taxon>
        <taxon>Chromadorea</taxon>
        <taxon>Rhabditida</taxon>
        <taxon>Rhabditina</taxon>
        <taxon>Rhabditomorpha</taxon>
        <taxon>Strongyloidea</taxon>
        <taxon>Trichostrongylidae</taxon>
        <taxon>Teladorsagia</taxon>
    </lineage>
</organism>
<dbReference type="GO" id="GO:0071596">
    <property type="term" value="P:ubiquitin-dependent protein catabolic process via the N-end rule pathway"/>
    <property type="evidence" value="ECO:0007669"/>
    <property type="project" value="UniProtKB-UniRule"/>
</dbReference>
<evidence type="ECO:0000256" key="1">
    <source>
        <dbReference type="ARBA" id="ARBA00022723"/>
    </source>
</evidence>
<evidence type="ECO:0000256" key="3">
    <source>
        <dbReference type="ARBA" id="ARBA00022833"/>
    </source>
</evidence>